<organism evidence="4 5">
    <name type="scientific">Nonomuraea africana</name>
    <dbReference type="NCBI Taxonomy" id="46171"/>
    <lineage>
        <taxon>Bacteria</taxon>
        <taxon>Bacillati</taxon>
        <taxon>Actinomycetota</taxon>
        <taxon>Actinomycetes</taxon>
        <taxon>Streptosporangiales</taxon>
        <taxon>Streptosporangiaceae</taxon>
        <taxon>Nonomuraea</taxon>
    </lineage>
</organism>
<evidence type="ECO:0000313" key="4">
    <source>
        <dbReference type="EMBL" id="MBE1557246.1"/>
    </source>
</evidence>
<sequence length="146" mass="16252">MRITSETSESSQVMELCAEQQAELAWRQRDVVDDTPKHLDPRISFVLMWSGERAAGCAGLQPLEPGVGEVKRMYVRPAFRGRGLSRTLLAEVEKLAADRGMHTLRLETGRLFQEAIGLYTSAGYTPIPRFGAYAGCAESVCFEKRL</sequence>
<reference evidence="4 5" key="1">
    <citation type="submission" date="2020-10" db="EMBL/GenBank/DDBJ databases">
        <title>Sequencing the genomes of 1000 actinobacteria strains.</title>
        <authorList>
            <person name="Klenk H.-P."/>
        </authorList>
    </citation>
    <scope>NUCLEOTIDE SEQUENCE [LARGE SCALE GENOMIC DNA]</scope>
    <source>
        <strain evidence="4 5">DSM 43748</strain>
    </source>
</reference>
<dbReference type="PROSITE" id="PS51186">
    <property type="entry name" value="GNAT"/>
    <property type="match status" value="1"/>
</dbReference>
<gene>
    <name evidence="4" type="ORF">H4W81_000025</name>
</gene>
<feature type="domain" description="N-acetyltransferase" evidence="3">
    <location>
        <begin position="1"/>
        <end position="146"/>
    </location>
</feature>
<dbReference type="RefSeq" id="WP_225958360.1">
    <property type="nucleotide sequence ID" value="NZ_BAAASY010000015.1"/>
</dbReference>
<dbReference type="PANTHER" id="PTHR43877:SF2">
    <property type="entry name" value="AMINOALKYLPHOSPHONATE N-ACETYLTRANSFERASE-RELATED"/>
    <property type="match status" value="1"/>
</dbReference>
<dbReference type="Gene3D" id="3.40.630.30">
    <property type="match status" value="1"/>
</dbReference>
<dbReference type="CDD" id="cd04301">
    <property type="entry name" value="NAT_SF"/>
    <property type="match status" value="1"/>
</dbReference>
<dbReference type="InterPro" id="IPR016181">
    <property type="entry name" value="Acyl_CoA_acyltransferase"/>
</dbReference>
<keyword evidence="1" id="KW-0808">Transferase</keyword>
<accession>A0ABR9K618</accession>
<keyword evidence="5" id="KW-1185">Reference proteome</keyword>
<dbReference type="InterPro" id="IPR000182">
    <property type="entry name" value="GNAT_dom"/>
</dbReference>
<dbReference type="SUPFAM" id="SSF55729">
    <property type="entry name" value="Acyl-CoA N-acyltransferases (Nat)"/>
    <property type="match status" value="1"/>
</dbReference>
<proteinExistence type="predicted"/>
<dbReference type="PANTHER" id="PTHR43877">
    <property type="entry name" value="AMINOALKYLPHOSPHONATE N-ACETYLTRANSFERASE-RELATED-RELATED"/>
    <property type="match status" value="1"/>
</dbReference>
<dbReference type="Pfam" id="PF00583">
    <property type="entry name" value="Acetyltransf_1"/>
    <property type="match status" value="1"/>
</dbReference>
<evidence type="ECO:0000259" key="3">
    <source>
        <dbReference type="PROSITE" id="PS51186"/>
    </source>
</evidence>
<dbReference type="InterPro" id="IPR050832">
    <property type="entry name" value="Bact_Acetyltransf"/>
</dbReference>
<evidence type="ECO:0000256" key="2">
    <source>
        <dbReference type="ARBA" id="ARBA00023315"/>
    </source>
</evidence>
<keyword evidence="2" id="KW-0012">Acyltransferase</keyword>
<name>A0ABR9K618_9ACTN</name>
<dbReference type="Proteomes" id="UP000661607">
    <property type="component" value="Unassembled WGS sequence"/>
</dbReference>
<dbReference type="EMBL" id="JADBEF010000001">
    <property type="protein sequence ID" value="MBE1557246.1"/>
    <property type="molecule type" value="Genomic_DNA"/>
</dbReference>
<comment type="caution">
    <text evidence="4">The sequence shown here is derived from an EMBL/GenBank/DDBJ whole genome shotgun (WGS) entry which is preliminary data.</text>
</comment>
<evidence type="ECO:0000256" key="1">
    <source>
        <dbReference type="ARBA" id="ARBA00022679"/>
    </source>
</evidence>
<evidence type="ECO:0000313" key="5">
    <source>
        <dbReference type="Proteomes" id="UP000661607"/>
    </source>
</evidence>
<protein>
    <submittedName>
        <fullName evidence="4">GNAT superfamily N-acetyltransferase</fullName>
    </submittedName>
</protein>